<name>A0AAE3IHL4_9FIRM</name>
<dbReference type="SFLD" id="SFLDG01129">
    <property type="entry name" value="C1.5:_HAD__Beta-PGM__Phosphata"/>
    <property type="match status" value="1"/>
</dbReference>
<gene>
    <name evidence="1" type="ORF">OCV57_09360</name>
</gene>
<keyword evidence="2" id="KW-1185">Reference proteome</keyword>
<evidence type="ECO:0000313" key="1">
    <source>
        <dbReference type="EMBL" id="MCU6706129.1"/>
    </source>
</evidence>
<accession>A0AAE3IHL4</accession>
<dbReference type="InterPro" id="IPR036412">
    <property type="entry name" value="HAD-like_sf"/>
</dbReference>
<dbReference type="RefSeq" id="WP_267301299.1">
    <property type="nucleotide sequence ID" value="NZ_JAOQJZ010000009.1"/>
</dbReference>
<reference evidence="1 2" key="1">
    <citation type="journal article" date="2021" name="ISME Commun">
        <title>Automated analysis of genomic sequences facilitates high-throughput and comprehensive description of bacteria.</title>
        <authorList>
            <person name="Hitch T.C.A."/>
        </authorList>
    </citation>
    <scope>NUCLEOTIDE SEQUENCE [LARGE SCALE GENOMIC DNA]</scope>
    <source>
        <strain evidence="1 2">Sanger_31</strain>
    </source>
</reference>
<dbReference type="Gene3D" id="1.10.150.240">
    <property type="entry name" value="Putative phosphatase, domain 2"/>
    <property type="match status" value="1"/>
</dbReference>
<protein>
    <submittedName>
        <fullName evidence="1">HAD family phosphatase</fullName>
    </submittedName>
</protein>
<dbReference type="Pfam" id="PF13419">
    <property type="entry name" value="HAD_2"/>
    <property type="match status" value="1"/>
</dbReference>
<dbReference type="InterPro" id="IPR023198">
    <property type="entry name" value="PGP-like_dom2"/>
</dbReference>
<dbReference type="CDD" id="cd07505">
    <property type="entry name" value="HAD_BPGM-like"/>
    <property type="match status" value="1"/>
</dbReference>
<dbReference type="PANTHER" id="PTHR18901:SF38">
    <property type="entry name" value="PSEUDOURIDINE-5'-PHOSPHATASE"/>
    <property type="match status" value="1"/>
</dbReference>
<comment type="caution">
    <text evidence="1">The sequence shown here is derived from an EMBL/GenBank/DDBJ whole genome shotgun (WGS) entry which is preliminary data.</text>
</comment>
<dbReference type="AlphaFoldDB" id="A0AAE3IHL4"/>
<sequence>MLKGVIFDMDGLMIDTEKLLTRFWCEAANHYGYPMTKEHVLGIRSLAAKYAIPHLKGIFGEDFDYYKVRGKRIELMNEFIRQNGIEKKKGLDELLDYLDSTGLKKAVATATDLQRTTLYLSSINIIDRFDKLVCGNMIENGKPAPDIYLAAAKELGLDPSECIALEDSPNGIRSAHTAGCKPIMIPDLSQPDEETKKLLYACCDDLSKVIGVIQKLLR</sequence>
<dbReference type="Gene3D" id="3.40.50.1000">
    <property type="entry name" value="HAD superfamily/HAD-like"/>
    <property type="match status" value="1"/>
</dbReference>
<dbReference type="NCBIfam" id="TIGR01509">
    <property type="entry name" value="HAD-SF-IA-v3"/>
    <property type="match status" value="1"/>
</dbReference>
<dbReference type="InterPro" id="IPR041492">
    <property type="entry name" value="HAD_2"/>
</dbReference>
<dbReference type="InterPro" id="IPR006439">
    <property type="entry name" value="HAD-SF_hydro_IA"/>
</dbReference>
<evidence type="ECO:0000313" key="2">
    <source>
        <dbReference type="Proteomes" id="UP001208131"/>
    </source>
</evidence>
<dbReference type="InterPro" id="IPR023214">
    <property type="entry name" value="HAD_sf"/>
</dbReference>
<dbReference type="SFLD" id="SFLDS00003">
    <property type="entry name" value="Haloacid_Dehalogenase"/>
    <property type="match status" value="1"/>
</dbReference>
<proteinExistence type="predicted"/>
<dbReference type="Proteomes" id="UP001208131">
    <property type="component" value="Unassembled WGS sequence"/>
</dbReference>
<organism evidence="1 2">
    <name type="scientific">Hominimerdicola aceti</name>
    <dbReference type="NCBI Taxonomy" id="2981726"/>
    <lineage>
        <taxon>Bacteria</taxon>
        <taxon>Bacillati</taxon>
        <taxon>Bacillota</taxon>
        <taxon>Clostridia</taxon>
        <taxon>Eubacteriales</taxon>
        <taxon>Oscillospiraceae</taxon>
        <taxon>Hominimerdicola</taxon>
    </lineage>
</organism>
<dbReference type="PANTHER" id="PTHR18901">
    <property type="entry name" value="2-DEOXYGLUCOSE-6-PHOSPHATE PHOSPHATASE 2"/>
    <property type="match status" value="1"/>
</dbReference>
<dbReference type="EMBL" id="JAOQJZ010000009">
    <property type="protein sequence ID" value="MCU6706129.1"/>
    <property type="molecule type" value="Genomic_DNA"/>
</dbReference>
<dbReference type="SUPFAM" id="SSF56784">
    <property type="entry name" value="HAD-like"/>
    <property type="match status" value="1"/>
</dbReference>